<proteinExistence type="predicted"/>
<dbReference type="AlphaFoldDB" id="A0A1X2HGP4"/>
<reference evidence="1 2" key="1">
    <citation type="submission" date="2016-07" db="EMBL/GenBank/DDBJ databases">
        <title>Pervasive Adenine N6-methylation of Active Genes in Fungi.</title>
        <authorList>
            <consortium name="DOE Joint Genome Institute"/>
            <person name="Mondo S.J."/>
            <person name="Dannebaum R.O."/>
            <person name="Kuo R.C."/>
            <person name="Labutti K."/>
            <person name="Haridas S."/>
            <person name="Kuo A."/>
            <person name="Salamov A."/>
            <person name="Ahrendt S.R."/>
            <person name="Lipzen A."/>
            <person name="Sullivan W."/>
            <person name="Andreopoulos W.B."/>
            <person name="Clum A."/>
            <person name="Lindquist E."/>
            <person name="Daum C."/>
            <person name="Ramamoorthy G.K."/>
            <person name="Gryganskyi A."/>
            <person name="Culley D."/>
            <person name="Magnuson J.K."/>
            <person name="James T.Y."/>
            <person name="O'Malley M.A."/>
            <person name="Stajich J.E."/>
            <person name="Spatafora J.W."/>
            <person name="Visel A."/>
            <person name="Grigoriev I.V."/>
        </authorList>
    </citation>
    <scope>NUCLEOTIDE SEQUENCE [LARGE SCALE GENOMIC DNA]</scope>
    <source>
        <strain evidence="1 2">NRRL 2496</strain>
    </source>
</reference>
<protein>
    <submittedName>
        <fullName evidence="1">Uncharacterized protein</fullName>
    </submittedName>
</protein>
<evidence type="ECO:0000313" key="2">
    <source>
        <dbReference type="Proteomes" id="UP000242180"/>
    </source>
</evidence>
<evidence type="ECO:0000313" key="1">
    <source>
        <dbReference type="EMBL" id="ORY98088.1"/>
    </source>
</evidence>
<comment type="caution">
    <text evidence="1">The sequence shown here is derived from an EMBL/GenBank/DDBJ whole genome shotgun (WGS) entry which is preliminary data.</text>
</comment>
<sequence>MFYDVLSLRDIKFPPRLLLILFVSLLHSYLERHSTTFREPVFNGCSAHIRPGESSYTPLVNCLKYPITIAKIKLFNCLVATFPFGT</sequence>
<dbReference type="Proteomes" id="UP000242180">
    <property type="component" value="Unassembled WGS sequence"/>
</dbReference>
<dbReference type="EMBL" id="MCGN01000004">
    <property type="protein sequence ID" value="ORY98088.1"/>
    <property type="molecule type" value="Genomic_DNA"/>
</dbReference>
<gene>
    <name evidence="1" type="ORF">BCR43DRAFT_260764</name>
</gene>
<organism evidence="1 2">
    <name type="scientific">Syncephalastrum racemosum</name>
    <name type="common">Filamentous fungus</name>
    <dbReference type="NCBI Taxonomy" id="13706"/>
    <lineage>
        <taxon>Eukaryota</taxon>
        <taxon>Fungi</taxon>
        <taxon>Fungi incertae sedis</taxon>
        <taxon>Mucoromycota</taxon>
        <taxon>Mucoromycotina</taxon>
        <taxon>Mucoromycetes</taxon>
        <taxon>Mucorales</taxon>
        <taxon>Syncephalastraceae</taxon>
        <taxon>Syncephalastrum</taxon>
    </lineage>
</organism>
<name>A0A1X2HGP4_SYNRA</name>
<dbReference type="InParanoid" id="A0A1X2HGP4"/>
<keyword evidence="2" id="KW-1185">Reference proteome</keyword>
<accession>A0A1X2HGP4</accession>